<evidence type="ECO:0000313" key="2">
    <source>
        <dbReference type="EMBL" id="CAG9584826.1"/>
    </source>
</evidence>
<feature type="compositionally biased region" description="Basic and acidic residues" evidence="1">
    <location>
        <begin position="39"/>
        <end position="48"/>
    </location>
</feature>
<feature type="region of interest" description="Disordered" evidence="1">
    <location>
        <begin position="33"/>
        <end position="56"/>
    </location>
</feature>
<dbReference type="Proteomes" id="UP000789524">
    <property type="component" value="Unassembled WGS sequence"/>
</dbReference>
<evidence type="ECO:0000256" key="1">
    <source>
        <dbReference type="SAM" id="MobiDB-lite"/>
    </source>
</evidence>
<accession>A0A8J2R7J6</accession>
<keyword evidence="3" id="KW-1185">Reference proteome</keyword>
<dbReference type="EMBL" id="CAKASE010000082">
    <property type="protein sequence ID" value="CAG9584826.1"/>
    <property type="molecule type" value="Genomic_DNA"/>
</dbReference>
<organism evidence="2 3">
    <name type="scientific">Danaus chrysippus</name>
    <name type="common">African queen</name>
    <dbReference type="NCBI Taxonomy" id="151541"/>
    <lineage>
        <taxon>Eukaryota</taxon>
        <taxon>Metazoa</taxon>
        <taxon>Ecdysozoa</taxon>
        <taxon>Arthropoda</taxon>
        <taxon>Hexapoda</taxon>
        <taxon>Insecta</taxon>
        <taxon>Pterygota</taxon>
        <taxon>Neoptera</taxon>
        <taxon>Endopterygota</taxon>
        <taxon>Lepidoptera</taxon>
        <taxon>Glossata</taxon>
        <taxon>Ditrysia</taxon>
        <taxon>Papilionoidea</taxon>
        <taxon>Nymphalidae</taxon>
        <taxon>Danainae</taxon>
        <taxon>Danaini</taxon>
        <taxon>Danaina</taxon>
        <taxon>Danaus</taxon>
        <taxon>Anosia</taxon>
    </lineage>
</organism>
<sequence length="249" mass="28465">MQAEIKHIKEKYATSEDICDLKLEVELLKSSSTSLNHSKKLEGNKQKVPDSCGGRSAENSVAAAISAEDKAVRIVTHHTPERSGQASKSLHTDAGNKINNAFRETFSHVLQNENKTQNFGTNEWTVVKRKKKLAYNRFAGNRGVATIKPEAKFKAAQVCVPMYIYNVDKEVSEKDIMDYIQEKTGLLIKIEKMTMKIQKEYNSYKIFVPKHKESVLMNDEFWPEGISYRRFIDFKSKNKKDSDIRVNNI</sequence>
<proteinExistence type="predicted"/>
<dbReference type="AlphaFoldDB" id="A0A8J2R7J6"/>
<evidence type="ECO:0000313" key="3">
    <source>
        <dbReference type="Proteomes" id="UP000789524"/>
    </source>
</evidence>
<name>A0A8J2R7J6_9NEOP</name>
<reference evidence="2" key="1">
    <citation type="submission" date="2021-09" db="EMBL/GenBank/DDBJ databases">
        <authorList>
            <person name="Martin H S."/>
        </authorList>
    </citation>
    <scope>NUCLEOTIDE SEQUENCE</scope>
</reference>
<dbReference type="OrthoDB" id="7362285at2759"/>
<gene>
    <name evidence="2" type="ORF">DCHRY22_LOCUS15342</name>
</gene>
<comment type="caution">
    <text evidence="2">The sequence shown here is derived from an EMBL/GenBank/DDBJ whole genome shotgun (WGS) entry which is preliminary data.</text>
</comment>
<protein>
    <submittedName>
        <fullName evidence="2">(African queen) hypothetical protein</fullName>
    </submittedName>
</protein>